<dbReference type="SUPFAM" id="SSF53850">
    <property type="entry name" value="Periplasmic binding protein-like II"/>
    <property type="match status" value="1"/>
</dbReference>
<dbReference type="InterPro" id="IPR050490">
    <property type="entry name" value="Bact_solute-bd_prot1"/>
</dbReference>
<dbReference type="KEGG" id="ksk:KSE_02330"/>
<dbReference type="InterPro" id="IPR006059">
    <property type="entry name" value="SBP"/>
</dbReference>
<keyword evidence="2" id="KW-1185">Reference proteome</keyword>
<dbReference type="Proteomes" id="UP000007076">
    <property type="component" value="Chromosome"/>
</dbReference>
<dbReference type="Pfam" id="PF13416">
    <property type="entry name" value="SBP_bac_8"/>
    <property type="match status" value="1"/>
</dbReference>
<dbReference type="Gene3D" id="3.40.190.10">
    <property type="entry name" value="Periplasmic binding protein-like II"/>
    <property type="match status" value="1"/>
</dbReference>
<sequence>MPVSLPRTGPTGLRGRLLATSALLVLALTAVASCSSGSSSGGGSSADEDPNARITLTVNLFSDFGYADLYKEYEQAHPNITIKENRADLGAHHQNLHAHLLAGSGTADIEAVEIGQVAGFQPEAGKFLDFLENGVDKNQWVPSKTAPASSPDGKVLFGLGTDMGGMALCYRSDLFKAAGLPTDREQVAALMKDWPSYLAAGKRFLADSPNKDARWFDSGGNLFSAILAQAPQGVYDAQGKVVVEGNPAVKQSFDLVAGAIKDGQSAGIQAFTPAWDTGFQKSQFATVACPAWMSYEFKANPPADGGTWDIARIPGGGGNWGGSYLTVPKSGKHTKAAAELAKWLTAPAQEARLFKEKGYFPSDQALWTQPDIAEHTDPLFNNAPTGRIFSQSARDLNPQPLGAHGAEIGTALGNALTSVEQGKADPAGAWKQALKDVGNIVD</sequence>
<dbReference type="PATRIC" id="fig|452652.3.peg.225"/>
<proteinExistence type="predicted"/>
<evidence type="ECO:0000313" key="1">
    <source>
        <dbReference type="EMBL" id="BAJ26084.1"/>
    </source>
</evidence>
<evidence type="ECO:0000313" key="2">
    <source>
        <dbReference type="Proteomes" id="UP000007076"/>
    </source>
</evidence>
<organism evidence="1 2">
    <name type="scientific">Kitasatospora setae (strain ATCC 33774 / DSM 43861 / JCM 3304 / KCC A-0304 / NBRC 14216 / KM-6054)</name>
    <name type="common">Streptomyces setae</name>
    <dbReference type="NCBI Taxonomy" id="452652"/>
    <lineage>
        <taxon>Bacteria</taxon>
        <taxon>Bacillati</taxon>
        <taxon>Actinomycetota</taxon>
        <taxon>Actinomycetes</taxon>
        <taxon>Kitasatosporales</taxon>
        <taxon>Streptomycetaceae</taxon>
        <taxon>Kitasatospora</taxon>
    </lineage>
</organism>
<dbReference type="STRING" id="452652.KSE_02330"/>
<dbReference type="HOGENOM" id="CLU_031285_2_3_11"/>
<name>E4N4F3_KITSK</name>
<dbReference type="AlphaFoldDB" id="E4N4F3"/>
<dbReference type="PANTHER" id="PTHR43649:SF32">
    <property type="entry name" value="SUGAR BINDING SECRETED PROTEIN"/>
    <property type="match status" value="1"/>
</dbReference>
<dbReference type="RefSeq" id="WP_014133405.1">
    <property type="nucleotide sequence ID" value="NC_016109.1"/>
</dbReference>
<dbReference type="PANTHER" id="PTHR43649">
    <property type="entry name" value="ARABINOSE-BINDING PROTEIN-RELATED"/>
    <property type="match status" value="1"/>
</dbReference>
<protein>
    <submittedName>
        <fullName evidence="1">Putative cellobiose ABC transporter substrate-binding protein</fullName>
    </submittedName>
</protein>
<accession>E4N4F3</accession>
<dbReference type="PROSITE" id="PS51257">
    <property type="entry name" value="PROKAR_LIPOPROTEIN"/>
    <property type="match status" value="1"/>
</dbReference>
<reference evidence="1 2" key="1">
    <citation type="journal article" date="2010" name="DNA Res.">
        <title>Genome sequence of Kitasatospora setae NBRC 14216T: an evolutionary snapshot of the family Streptomycetaceae.</title>
        <authorList>
            <person name="Ichikawa N."/>
            <person name="Oguchi A."/>
            <person name="Ikeda H."/>
            <person name="Ishikawa J."/>
            <person name="Kitani S."/>
            <person name="Watanabe Y."/>
            <person name="Nakamura S."/>
            <person name="Katano Y."/>
            <person name="Kishi E."/>
            <person name="Sasagawa M."/>
            <person name="Ankai A."/>
            <person name="Fukui S."/>
            <person name="Hashimoto Y."/>
            <person name="Kamata S."/>
            <person name="Otoguro M."/>
            <person name="Tanikawa S."/>
            <person name="Nihira T."/>
            <person name="Horinouchi S."/>
            <person name="Ohnishi Y."/>
            <person name="Hayakawa M."/>
            <person name="Kuzuyama T."/>
            <person name="Arisawa A."/>
            <person name="Nomoto F."/>
            <person name="Miura H."/>
            <person name="Takahashi Y."/>
            <person name="Fujita N."/>
        </authorList>
    </citation>
    <scope>NUCLEOTIDE SEQUENCE [LARGE SCALE GENOMIC DNA]</scope>
    <source>
        <strain evidence="2">ATCC 33774 / DSM 43861 / JCM 3304 / KCC A-0304 / NBRC 14216 / KM-6054</strain>
    </source>
</reference>
<dbReference type="EMBL" id="AP010968">
    <property type="protein sequence ID" value="BAJ26084.1"/>
    <property type="molecule type" value="Genomic_DNA"/>
</dbReference>
<gene>
    <name evidence="1" type="primary">cebE3</name>
    <name evidence="1" type="ordered locus">KSE_02330</name>
</gene>
<dbReference type="eggNOG" id="COG1653">
    <property type="taxonomic scope" value="Bacteria"/>
</dbReference>